<accession>A0A2H3L8S5</accession>
<name>A0A2H3L8S5_9CHLR</name>
<evidence type="ECO:0000256" key="7">
    <source>
        <dbReference type="ARBA" id="ARBA00023310"/>
    </source>
</evidence>
<keyword evidence="6 8" id="KW-0139">CF(1)</keyword>
<comment type="function">
    <text evidence="8">This protein is part of the stalk that links CF(0) to CF(1). It either transmits conformational changes from CF(0) to CF(1) or is implicated in proton conduction.</text>
</comment>
<evidence type="ECO:0000256" key="5">
    <source>
        <dbReference type="ARBA" id="ARBA00023136"/>
    </source>
</evidence>
<dbReference type="GO" id="GO:0046933">
    <property type="term" value="F:proton-transporting ATP synthase activity, rotational mechanism"/>
    <property type="evidence" value="ECO:0007669"/>
    <property type="project" value="UniProtKB-UniRule"/>
</dbReference>
<dbReference type="GO" id="GO:0005886">
    <property type="term" value="C:plasma membrane"/>
    <property type="evidence" value="ECO:0007669"/>
    <property type="project" value="UniProtKB-SubCell"/>
</dbReference>
<proteinExistence type="inferred from homology"/>
<evidence type="ECO:0000256" key="1">
    <source>
        <dbReference type="ARBA" id="ARBA00004370"/>
    </source>
</evidence>
<dbReference type="HAMAP" id="MF_01416">
    <property type="entry name" value="ATP_synth_delta_bact"/>
    <property type="match status" value="1"/>
</dbReference>
<keyword evidence="5 8" id="KW-0472">Membrane</keyword>
<keyword evidence="3 8" id="KW-0375">Hydrogen ion transport</keyword>
<comment type="subunit">
    <text evidence="8">F-type ATPases have 2 components, F(1) - the catalytic core - and F(0) - the membrane proton channel. F(1) has five subunits: alpha(3), beta(3), gamma(1), delta(1), epsilon(1). F(0) has three main subunits: a(1), b(2) and c(10-14). The alpha and beta chains form an alternating ring which encloses part of the gamma chain. F(1) is attached to F(0) by a central stalk formed by the gamma and epsilon chains, while a peripheral stalk is formed by the delta and b chains.</text>
</comment>
<keyword evidence="7 8" id="KW-0066">ATP synthesis</keyword>
<reference evidence="9 10" key="1">
    <citation type="submission" date="2016-05" db="EMBL/GenBank/DDBJ databases">
        <authorList>
            <person name="Lavstsen T."/>
            <person name="Jespersen J.S."/>
        </authorList>
    </citation>
    <scope>NUCLEOTIDE SEQUENCE [LARGE SCALE GENOMIC DNA]</scope>
    <source>
        <strain evidence="9 10">B7-9</strain>
    </source>
</reference>
<dbReference type="InterPro" id="IPR000711">
    <property type="entry name" value="ATPase_OSCP/dsu"/>
</dbReference>
<dbReference type="AlphaFoldDB" id="A0A2H3L8S5"/>
<keyword evidence="2 8" id="KW-0813">Transport</keyword>
<comment type="caution">
    <text evidence="9">The sequence shown here is derived from an EMBL/GenBank/DDBJ whole genome shotgun (WGS) entry which is preliminary data.</text>
</comment>
<dbReference type="PROSITE" id="PS00389">
    <property type="entry name" value="ATPASE_DELTA"/>
    <property type="match status" value="1"/>
</dbReference>
<evidence type="ECO:0000256" key="4">
    <source>
        <dbReference type="ARBA" id="ARBA00023065"/>
    </source>
</evidence>
<protein>
    <recommendedName>
        <fullName evidence="8">ATP synthase subunit delta</fullName>
    </recommendedName>
    <alternativeName>
        <fullName evidence="8">ATP synthase F(1) sector subunit delta</fullName>
    </alternativeName>
    <alternativeName>
        <fullName evidence="8">F-type ATPase subunit delta</fullName>
        <shortName evidence="8">F-ATPase subunit delta</shortName>
    </alternativeName>
</protein>
<evidence type="ECO:0000256" key="2">
    <source>
        <dbReference type="ARBA" id="ARBA00022448"/>
    </source>
</evidence>
<dbReference type="PANTHER" id="PTHR11910">
    <property type="entry name" value="ATP SYNTHASE DELTA CHAIN"/>
    <property type="match status" value="1"/>
</dbReference>
<dbReference type="RefSeq" id="WP_097653105.1">
    <property type="nucleotide sequence ID" value="NZ_LYXE01000090.1"/>
</dbReference>
<dbReference type="GO" id="GO:0045259">
    <property type="term" value="C:proton-transporting ATP synthase complex"/>
    <property type="evidence" value="ECO:0007669"/>
    <property type="project" value="UniProtKB-KW"/>
</dbReference>
<evidence type="ECO:0000313" key="9">
    <source>
        <dbReference type="EMBL" id="PDV98706.1"/>
    </source>
</evidence>
<keyword evidence="4 8" id="KW-0406">Ion transport</keyword>
<evidence type="ECO:0000256" key="3">
    <source>
        <dbReference type="ARBA" id="ARBA00022781"/>
    </source>
</evidence>
<dbReference type="NCBIfam" id="TIGR01145">
    <property type="entry name" value="ATP_synt_delta"/>
    <property type="match status" value="1"/>
</dbReference>
<organism evidence="9 10">
    <name type="scientific">Candidatus Chloroploca asiatica</name>
    <dbReference type="NCBI Taxonomy" id="1506545"/>
    <lineage>
        <taxon>Bacteria</taxon>
        <taxon>Bacillati</taxon>
        <taxon>Chloroflexota</taxon>
        <taxon>Chloroflexia</taxon>
        <taxon>Chloroflexales</taxon>
        <taxon>Chloroflexineae</taxon>
        <taxon>Oscillochloridaceae</taxon>
        <taxon>Candidatus Chloroploca</taxon>
    </lineage>
</organism>
<keyword evidence="10" id="KW-1185">Reference proteome</keyword>
<comment type="function">
    <text evidence="8">F(1)F(0) ATP synthase produces ATP from ADP in the presence of a proton or sodium gradient. F-type ATPases consist of two structural domains, F(1) containing the extramembraneous catalytic core and F(0) containing the membrane proton channel, linked together by a central stalk and a peripheral stalk. During catalysis, ATP synthesis in the catalytic domain of F(1) is coupled via a rotary mechanism of the central stalk subunits to proton translocation.</text>
</comment>
<comment type="subcellular location">
    <subcellularLocation>
        <location evidence="8">Cell membrane</location>
        <topology evidence="8">Peripheral membrane protein</topology>
    </subcellularLocation>
    <subcellularLocation>
        <location evidence="1">Membrane</location>
    </subcellularLocation>
</comment>
<sequence length="163" mass="16940">MATTVDARAIASTLYDALIGTAVEQLQLAAPKLAKVSDGELAKQIDAALPPQALPQVRNFLLGLAREGLLGQLDDIVTAFTAFASGAPEAALDAVVTSAVELSSAQQAKILAELKERYGTGVVVSFAVDPTLIGGLIIRVGDQVLDNSLRTRLSVLQRSMLAG</sequence>
<evidence type="ECO:0000256" key="8">
    <source>
        <dbReference type="HAMAP-Rule" id="MF_01416"/>
    </source>
</evidence>
<evidence type="ECO:0000256" key="6">
    <source>
        <dbReference type="ARBA" id="ARBA00023196"/>
    </source>
</evidence>
<keyword evidence="8" id="KW-1003">Cell membrane</keyword>
<dbReference type="Pfam" id="PF00213">
    <property type="entry name" value="OSCP"/>
    <property type="match status" value="1"/>
</dbReference>
<dbReference type="EMBL" id="LYXE01000090">
    <property type="protein sequence ID" value="PDV98706.1"/>
    <property type="molecule type" value="Genomic_DNA"/>
</dbReference>
<dbReference type="Proteomes" id="UP000220922">
    <property type="component" value="Unassembled WGS sequence"/>
</dbReference>
<evidence type="ECO:0000313" key="10">
    <source>
        <dbReference type="Proteomes" id="UP000220922"/>
    </source>
</evidence>
<dbReference type="OrthoDB" id="9802471at2"/>
<comment type="similarity">
    <text evidence="8">Belongs to the ATPase delta chain family.</text>
</comment>
<gene>
    <name evidence="8" type="primary">atpH</name>
    <name evidence="9" type="ORF">A9Q02_01830</name>
</gene>
<dbReference type="InterPro" id="IPR020781">
    <property type="entry name" value="ATPase_OSCP/d_CS"/>
</dbReference>